<protein>
    <submittedName>
        <fullName evidence="2">Uncharacterized protein</fullName>
    </submittedName>
</protein>
<proteinExistence type="predicted"/>
<comment type="caution">
    <text evidence="2">The sequence shown here is derived from an EMBL/GenBank/DDBJ whole genome shotgun (WGS) entry which is preliminary data.</text>
</comment>
<dbReference type="EMBL" id="JACHVS010000001">
    <property type="protein sequence ID" value="MBB2995336.1"/>
    <property type="molecule type" value="Genomic_DNA"/>
</dbReference>
<reference evidence="2 3" key="1">
    <citation type="submission" date="2020-08" db="EMBL/GenBank/DDBJ databases">
        <title>Sequencing the genomes of 1000 actinobacteria strains.</title>
        <authorList>
            <person name="Klenk H.-P."/>
        </authorList>
    </citation>
    <scope>NUCLEOTIDE SEQUENCE [LARGE SCALE GENOMIC DNA]</scope>
    <source>
        <strain evidence="2 3">DSM 22826</strain>
    </source>
</reference>
<sequence>MDTLTRAGGAVQAGNMAVRETASTGTRGSKSGQVLEHEG</sequence>
<name>A0A839QMW3_9MICC</name>
<evidence type="ECO:0000313" key="2">
    <source>
        <dbReference type="EMBL" id="MBB2995336.1"/>
    </source>
</evidence>
<feature type="region of interest" description="Disordered" evidence="1">
    <location>
        <begin position="1"/>
        <end position="39"/>
    </location>
</feature>
<gene>
    <name evidence="2" type="ORF">E9229_001527</name>
</gene>
<evidence type="ECO:0000313" key="3">
    <source>
        <dbReference type="Proteomes" id="UP000523000"/>
    </source>
</evidence>
<dbReference type="Proteomes" id="UP000523000">
    <property type="component" value="Unassembled WGS sequence"/>
</dbReference>
<dbReference type="AlphaFoldDB" id="A0A839QMW3"/>
<accession>A0A839QMW3</accession>
<keyword evidence="3" id="KW-1185">Reference proteome</keyword>
<evidence type="ECO:0000256" key="1">
    <source>
        <dbReference type="SAM" id="MobiDB-lite"/>
    </source>
</evidence>
<organism evidence="2 3">
    <name type="scientific">Paeniglutamicibacter cryotolerans</name>
    <dbReference type="NCBI Taxonomy" id="670079"/>
    <lineage>
        <taxon>Bacteria</taxon>
        <taxon>Bacillati</taxon>
        <taxon>Actinomycetota</taxon>
        <taxon>Actinomycetes</taxon>
        <taxon>Micrococcales</taxon>
        <taxon>Micrococcaceae</taxon>
        <taxon>Paeniglutamicibacter</taxon>
    </lineage>
</organism>
<feature type="compositionally biased region" description="Polar residues" evidence="1">
    <location>
        <begin position="21"/>
        <end position="32"/>
    </location>
</feature>